<feature type="domain" description="Yip1" evidence="8">
    <location>
        <begin position="107"/>
        <end position="250"/>
    </location>
</feature>
<dbReference type="GO" id="GO:0006888">
    <property type="term" value="P:endoplasmic reticulum to Golgi vesicle-mediated transport"/>
    <property type="evidence" value="ECO:0007669"/>
    <property type="project" value="InterPro"/>
</dbReference>
<dbReference type="Pfam" id="PF04893">
    <property type="entry name" value="Yip1"/>
    <property type="match status" value="1"/>
</dbReference>
<dbReference type="STRING" id="747525.W4K4H1"/>
<evidence type="ECO:0000313" key="9">
    <source>
        <dbReference type="EMBL" id="ETW80733.1"/>
    </source>
</evidence>
<feature type="compositionally biased region" description="Low complexity" evidence="7">
    <location>
        <begin position="1"/>
        <end position="19"/>
    </location>
</feature>
<evidence type="ECO:0000256" key="6">
    <source>
        <dbReference type="RuleBase" id="RU361264"/>
    </source>
</evidence>
<accession>W4K4H1</accession>
<keyword evidence="5 6" id="KW-0472">Membrane</keyword>
<feature type="transmembrane region" description="Helical" evidence="6">
    <location>
        <begin position="235"/>
        <end position="254"/>
    </location>
</feature>
<dbReference type="FunCoup" id="W4K4H1">
    <property type="interactions" value="695"/>
</dbReference>
<dbReference type="KEGG" id="hir:HETIRDRAFT_246664"/>
<organism evidence="9 10">
    <name type="scientific">Heterobasidion irregulare (strain TC 32-1)</name>
    <dbReference type="NCBI Taxonomy" id="747525"/>
    <lineage>
        <taxon>Eukaryota</taxon>
        <taxon>Fungi</taxon>
        <taxon>Dikarya</taxon>
        <taxon>Basidiomycota</taxon>
        <taxon>Agaricomycotina</taxon>
        <taxon>Agaricomycetes</taxon>
        <taxon>Russulales</taxon>
        <taxon>Bondarzewiaceae</taxon>
        <taxon>Heterobasidion</taxon>
        <taxon>Heterobasidion annosum species complex</taxon>
    </lineage>
</organism>
<feature type="transmembrane region" description="Helical" evidence="6">
    <location>
        <begin position="122"/>
        <end position="142"/>
    </location>
</feature>
<feature type="region of interest" description="Disordered" evidence="7">
    <location>
        <begin position="1"/>
        <end position="20"/>
    </location>
</feature>
<dbReference type="Proteomes" id="UP000030671">
    <property type="component" value="Unassembled WGS sequence"/>
</dbReference>
<keyword evidence="10" id="KW-1185">Reference proteome</keyword>
<proteinExistence type="inferred from homology"/>
<dbReference type="AlphaFoldDB" id="W4K4H1"/>
<dbReference type="EMBL" id="KI925459">
    <property type="protein sequence ID" value="ETW80733.1"/>
    <property type="molecule type" value="Genomic_DNA"/>
</dbReference>
<dbReference type="HOGENOM" id="CLU_074741_4_2_1"/>
<evidence type="ECO:0000256" key="5">
    <source>
        <dbReference type="ARBA" id="ARBA00023136"/>
    </source>
</evidence>
<gene>
    <name evidence="9" type="ORF">HETIRDRAFT_246664</name>
</gene>
<comment type="similarity">
    <text evidence="2 6">Belongs to the YIP1 family.</text>
</comment>
<dbReference type="GeneID" id="20669124"/>
<feature type="transmembrane region" description="Helical" evidence="6">
    <location>
        <begin position="180"/>
        <end position="200"/>
    </location>
</feature>
<sequence>MWQDNNNPYGSSSSQSPYYPKAPAQNAPLQFYDQSSFYPGSRSSLEGNVGPQGSIAPQGVGNVYGGNIQPAGGWWTAFGTGGFEGEPPLLEELGINFSHISAKSMTVLNPLRHIDEHIMDDADLAGPLLFCFCFGISLLFSGKPQFGYIYGVGLLGSMSVYLLLNLMSEKAIDAYRVASVLGYCLLPMVGVGALSVLVTLDGLVGYALSLVSIAWCTYAASGIFVTVLRMTDQRLLVAYPVGLLYGCFAMLSVFNV</sequence>
<evidence type="ECO:0000256" key="4">
    <source>
        <dbReference type="ARBA" id="ARBA00022989"/>
    </source>
</evidence>
<dbReference type="GO" id="GO:0048280">
    <property type="term" value="P:vesicle fusion with Golgi apparatus"/>
    <property type="evidence" value="ECO:0007669"/>
    <property type="project" value="TreeGrafter"/>
</dbReference>
<reference evidence="9 10" key="1">
    <citation type="journal article" date="2012" name="New Phytol.">
        <title>Insight into trade-off between wood decay and parasitism from the genome of a fungal forest pathogen.</title>
        <authorList>
            <person name="Olson A."/>
            <person name="Aerts A."/>
            <person name="Asiegbu F."/>
            <person name="Belbahri L."/>
            <person name="Bouzid O."/>
            <person name="Broberg A."/>
            <person name="Canback B."/>
            <person name="Coutinho P.M."/>
            <person name="Cullen D."/>
            <person name="Dalman K."/>
            <person name="Deflorio G."/>
            <person name="van Diepen L.T."/>
            <person name="Dunand C."/>
            <person name="Duplessis S."/>
            <person name="Durling M."/>
            <person name="Gonthier P."/>
            <person name="Grimwood J."/>
            <person name="Fossdal C.G."/>
            <person name="Hansson D."/>
            <person name="Henrissat B."/>
            <person name="Hietala A."/>
            <person name="Himmelstrand K."/>
            <person name="Hoffmeister D."/>
            <person name="Hogberg N."/>
            <person name="James T.Y."/>
            <person name="Karlsson M."/>
            <person name="Kohler A."/>
            <person name="Kues U."/>
            <person name="Lee Y.H."/>
            <person name="Lin Y.C."/>
            <person name="Lind M."/>
            <person name="Lindquist E."/>
            <person name="Lombard V."/>
            <person name="Lucas S."/>
            <person name="Lunden K."/>
            <person name="Morin E."/>
            <person name="Murat C."/>
            <person name="Park J."/>
            <person name="Raffaello T."/>
            <person name="Rouze P."/>
            <person name="Salamov A."/>
            <person name="Schmutz J."/>
            <person name="Solheim H."/>
            <person name="Stahlberg J."/>
            <person name="Velez H."/>
            <person name="de Vries R.P."/>
            <person name="Wiebenga A."/>
            <person name="Woodward S."/>
            <person name="Yakovlev I."/>
            <person name="Garbelotto M."/>
            <person name="Martin F."/>
            <person name="Grigoriev I.V."/>
            <person name="Stenlid J."/>
        </authorList>
    </citation>
    <scope>NUCLEOTIDE SEQUENCE [LARGE SCALE GENOMIC DNA]</scope>
    <source>
        <strain evidence="9 10">TC 32-1</strain>
    </source>
</reference>
<keyword evidence="4 6" id="KW-1133">Transmembrane helix</keyword>
<protein>
    <recommendedName>
        <fullName evidence="6">Protein YIP</fullName>
    </recommendedName>
</protein>
<name>W4K4H1_HETIT</name>
<dbReference type="GO" id="GO:0000139">
    <property type="term" value="C:Golgi membrane"/>
    <property type="evidence" value="ECO:0007669"/>
    <property type="project" value="UniProtKB-SubCell"/>
</dbReference>
<dbReference type="OrthoDB" id="440385at2759"/>
<dbReference type="InterPro" id="IPR006977">
    <property type="entry name" value="Yip1_dom"/>
</dbReference>
<evidence type="ECO:0000256" key="3">
    <source>
        <dbReference type="ARBA" id="ARBA00022692"/>
    </source>
</evidence>
<evidence type="ECO:0000313" key="10">
    <source>
        <dbReference type="Proteomes" id="UP000030671"/>
    </source>
</evidence>
<dbReference type="PANTHER" id="PTHR21236:SF2">
    <property type="entry name" value="PROTEIN YIPF"/>
    <property type="match status" value="1"/>
</dbReference>
<evidence type="ECO:0000256" key="7">
    <source>
        <dbReference type="SAM" id="MobiDB-lite"/>
    </source>
</evidence>
<dbReference type="PANTHER" id="PTHR21236">
    <property type="entry name" value="GOLGI MEMBRANE PROTEIN YIP1"/>
    <property type="match status" value="1"/>
</dbReference>
<feature type="transmembrane region" description="Helical" evidence="6">
    <location>
        <begin position="148"/>
        <end position="168"/>
    </location>
</feature>
<dbReference type="RefSeq" id="XP_009547447.1">
    <property type="nucleotide sequence ID" value="XM_009549152.1"/>
</dbReference>
<dbReference type="GO" id="GO:0005802">
    <property type="term" value="C:trans-Golgi network"/>
    <property type="evidence" value="ECO:0007669"/>
    <property type="project" value="TreeGrafter"/>
</dbReference>
<dbReference type="eggNOG" id="KOG3103">
    <property type="taxonomic scope" value="Eukaryota"/>
</dbReference>
<feature type="non-terminal residue" evidence="9">
    <location>
        <position position="256"/>
    </location>
</feature>
<dbReference type="InterPro" id="IPR045231">
    <property type="entry name" value="Yip1/4-like"/>
</dbReference>
<evidence type="ECO:0000256" key="1">
    <source>
        <dbReference type="ARBA" id="ARBA00004141"/>
    </source>
</evidence>
<comment type="subcellular location">
    <subcellularLocation>
        <location evidence="6">Golgi apparatus membrane</location>
        <topology evidence="6">Multi-pass membrane protein</topology>
    </subcellularLocation>
    <subcellularLocation>
        <location evidence="1">Membrane</location>
        <topology evidence="1">Multi-pass membrane protein</topology>
    </subcellularLocation>
</comment>
<evidence type="ECO:0000259" key="8">
    <source>
        <dbReference type="Pfam" id="PF04893"/>
    </source>
</evidence>
<keyword evidence="3 6" id="KW-0812">Transmembrane</keyword>
<feature type="transmembrane region" description="Helical" evidence="6">
    <location>
        <begin position="206"/>
        <end position="228"/>
    </location>
</feature>
<dbReference type="InParanoid" id="W4K4H1"/>
<evidence type="ECO:0000256" key="2">
    <source>
        <dbReference type="ARBA" id="ARBA00010596"/>
    </source>
</evidence>